<feature type="compositionally biased region" description="Basic residues" evidence="1">
    <location>
        <begin position="171"/>
        <end position="180"/>
    </location>
</feature>
<gene>
    <name evidence="2" type="ORF">GGU10DRAFT_313292</name>
</gene>
<dbReference type="AlphaFoldDB" id="A0AA38L5F7"/>
<evidence type="ECO:0000313" key="3">
    <source>
        <dbReference type="Proteomes" id="UP001163798"/>
    </source>
</evidence>
<dbReference type="Proteomes" id="UP001163798">
    <property type="component" value="Unassembled WGS sequence"/>
</dbReference>
<keyword evidence="3" id="KW-1185">Reference proteome</keyword>
<accession>A0AA38L5F7</accession>
<sequence length="343" mass="38809">MALDGDYSPEEVHSESIIDVPIYELDEQFIPQSPQPLYGRESLPVFASDYSVASTPQSSSNPIRFISPFQSPGLPHRAFTPDPEEFDGAVDPKAPVTLLSPPSIISPQRLAKRKRIPTSVKRKSKPCFGSESDDEEAYEDDESEDDDEYSPSPLLAPKSYKRGRAAAAPRRAARQHKRINRPSSVSHSRREASHPTAKRRRIAPESRNLQSDAPVLLEAIGNTSIEDCDFVCPACGWEQSNKRMPDYQRHLKTHLRPDKQDKTRGWWCKGVRIEDKDEFNARCKENGLKRIEDDAEPYWFHDHMRVGGCCQTFSRRDALKRHVANHNVRCGGVIAEGLKEGDY</sequence>
<protein>
    <submittedName>
        <fullName evidence="2">Uncharacterized protein</fullName>
    </submittedName>
</protein>
<feature type="compositionally biased region" description="Acidic residues" evidence="1">
    <location>
        <begin position="131"/>
        <end position="149"/>
    </location>
</feature>
<organism evidence="2 3">
    <name type="scientific">Lentinula aff. detonsa</name>
    <dbReference type="NCBI Taxonomy" id="2804958"/>
    <lineage>
        <taxon>Eukaryota</taxon>
        <taxon>Fungi</taxon>
        <taxon>Dikarya</taxon>
        <taxon>Basidiomycota</taxon>
        <taxon>Agaricomycotina</taxon>
        <taxon>Agaricomycetes</taxon>
        <taxon>Agaricomycetidae</taxon>
        <taxon>Agaricales</taxon>
        <taxon>Marasmiineae</taxon>
        <taxon>Omphalotaceae</taxon>
        <taxon>Lentinula</taxon>
    </lineage>
</organism>
<name>A0AA38L5F7_9AGAR</name>
<feature type="region of interest" description="Disordered" evidence="1">
    <location>
        <begin position="51"/>
        <end position="208"/>
    </location>
</feature>
<reference evidence="2" key="1">
    <citation type="submission" date="2022-08" db="EMBL/GenBank/DDBJ databases">
        <authorList>
            <consortium name="DOE Joint Genome Institute"/>
            <person name="Min B."/>
            <person name="Riley R."/>
            <person name="Sierra-Patev S."/>
            <person name="Naranjo-Ortiz M."/>
            <person name="Looney B."/>
            <person name="Konkel Z."/>
            <person name="Slot J.C."/>
            <person name="Sakamoto Y."/>
            <person name="Steenwyk J.L."/>
            <person name="Rokas A."/>
            <person name="Carro J."/>
            <person name="Camarero S."/>
            <person name="Ferreira P."/>
            <person name="Molpeceres G."/>
            <person name="Ruiz-Duenas F.J."/>
            <person name="Serrano A."/>
            <person name="Henrissat B."/>
            <person name="Drula E."/>
            <person name="Hughes K.W."/>
            <person name="Mata J.L."/>
            <person name="Ishikawa N.K."/>
            <person name="Vargas-Isla R."/>
            <person name="Ushijima S."/>
            <person name="Smith C.A."/>
            <person name="Ahrendt S."/>
            <person name="Andreopoulos W."/>
            <person name="He G."/>
            <person name="Labutti K."/>
            <person name="Lipzen A."/>
            <person name="Ng V."/>
            <person name="Sandor L."/>
            <person name="Barry K."/>
            <person name="Martinez A.T."/>
            <person name="Xiao Y."/>
            <person name="Gibbons J.G."/>
            <person name="Terashima K."/>
            <person name="Hibbett D.S."/>
            <person name="Grigoriev I.V."/>
        </authorList>
    </citation>
    <scope>NUCLEOTIDE SEQUENCE</scope>
    <source>
        <strain evidence="2">TFB10291</strain>
    </source>
</reference>
<evidence type="ECO:0000313" key="2">
    <source>
        <dbReference type="EMBL" id="KAJ3785245.1"/>
    </source>
</evidence>
<comment type="caution">
    <text evidence="2">The sequence shown here is derived from an EMBL/GenBank/DDBJ whole genome shotgun (WGS) entry which is preliminary data.</text>
</comment>
<evidence type="ECO:0000256" key="1">
    <source>
        <dbReference type="SAM" id="MobiDB-lite"/>
    </source>
</evidence>
<proteinExistence type="predicted"/>
<feature type="compositionally biased region" description="Polar residues" evidence="1">
    <location>
        <begin position="51"/>
        <end position="62"/>
    </location>
</feature>
<dbReference type="EMBL" id="MU793348">
    <property type="protein sequence ID" value="KAJ3785245.1"/>
    <property type="molecule type" value="Genomic_DNA"/>
</dbReference>
<feature type="compositionally biased region" description="Basic residues" evidence="1">
    <location>
        <begin position="110"/>
        <end position="125"/>
    </location>
</feature>